<accession>A0AA44VRH4</accession>
<evidence type="ECO:0008006" key="4">
    <source>
        <dbReference type="Google" id="ProtNLM"/>
    </source>
</evidence>
<keyword evidence="1" id="KW-0732">Signal</keyword>
<keyword evidence="3" id="KW-1185">Reference proteome</keyword>
<evidence type="ECO:0000313" key="2">
    <source>
        <dbReference type="EMBL" id="PME27053.1"/>
    </source>
</evidence>
<evidence type="ECO:0000256" key="1">
    <source>
        <dbReference type="SAM" id="SignalP"/>
    </source>
</evidence>
<dbReference type="RefSeq" id="WP_102298243.1">
    <property type="nucleotide sequence ID" value="NZ_JAAHTI010000001.1"/>
</dbReference>
<comment type="caution">
    <text evidence="2">The sequence shown here is derived from an EMBL/GenBank/DDBJ whole genome shotgun (WGS) entry which is preliminary data.</text>
</comment>
<feature type="signal peptide" evidence="1">
    <location>
        <begin position="1"/>
        <end position="20"/>
    </location>
</feature>
<feature type="chain" id="PRO_5041228691" description="Lipoprotein" evidence="1">
    <location>
        <begin position="21"/>
        <end position="132"/>
    </location>
</feature>
<evidence type="ECO:0000313" key="3">
    <source>
        <dbReference type="Proteomes" id="UP000239763"/>
    </source>
</evidence>
<dbReference type="GeneID" id="69649010"/>
<name>A0AA44VRH4_9VIBR</name>
<dbReference type="AlphaFoldDB" id="A0AA44VRH4"/>
<dbReference type="Proteomes" id="UP000239763">
    <property type="component" value="Unassembled WGS sequence"/>
</dbReference>
<organism evidence="2 3">
    <name type="scientific">Vibrio lentus</name>
    <dbReference type="NCBI Taxonomy" id="136468"/>
    <lineage>
        <taxon>Bacteria</taxon>
        <taxon>Pseudomonadati</taxon>
        <taxon>Pseudomonadota</taxon>
        <taxon>Gammaproteobacteria</taxon>
        <taxon>Vibrionales</taxon>
        <taxon>Vibrionaceae</taxon>
        <taxon>Vibrio</taxon>
    </lineage>
</organism>
<protein>
    <recommendedName>
        <fullName evidence="4">Lipoprotein</fullName>
    </recommendedName>
</protein>
<proteinExistence type="predicted"/>
<sequence>MKNFKKFFLFCTLVSGTATASGLLETADELRSLSLCSTIAWQAHGEVNGFSRDSNQKAAEALLSQRWSKKAQVLGAYLEGESSSYKSYAQDSSTYSTAYVAGYLNALSNNNLNKVKWLLTELENCKSKHGAG</sequence>
<dbReference type="EMBL" id="MCSB01000024">
    <property type="protein sequence ID" value="PME27053.1"/>
    <property type="molecule type" value="Genomic_DNA"/>
</dbReference>
<reference evidence="2 3" key="1">
    <citation type="journal article" date="2018" name="Nature">
        <title>A major lineage of non-tailed dsDNA viruses as unrecognized killers of marine bacteria.</title>
        <authorList>
            <person name="Kauffman K.M."/>
            <person name="Hussain F.A."/>
            <person name="Yang J."/>
            <person name="Arevalo P."/>
            <person name="Brown J.M."/>
            <person name="Chang W.K."/>
            <person name="VanInsberghe D."/>
            <person name="Elsherbini J."/>
            <person name="Sharma R.S."/>
            <person name="Cutler M.B."/>
            <person name="Kelly L."/>
            <person name="Polz M.F."/>
        </authorList>
    </citation>
    <scope>NUCLEOTIDE SEQUENCE [LARGE SCALE GENOMIC DNA]</scope>
    <source>
        <strain evidence="2 3">10N.286.55.E1</strain>
    </source>
</reference>
<gene>
    <name evidence="2" type="ORF">BCV38_08380</name>
</gene>